<name>A0A9P0EZ53_BEMTA</name>
<dbReference type="PANTHER" id="PTHR48430:SF1">
    <property type="entry name" value="PARTNER OF XRN-2 PROTEIN 1"/>
    <property type="match status" value="1"/>
</dbReference>
<dbReference type="Proteomes" id="UP001152759">
    <property type="component" value="Chromosome 2"/>
</dbReference>
<sequence>MTFDTSWDTDKYKVPYESEEHWLLKKEFMDTHKEKYPEQKLICLAQCFFNIEFLGARYPDKVMKLIEKLSEDVAADHREKKKSKLQRTFVGAKDAAEAKVKRLKRPNDSNEAETKKKKVNGDKKGESSPNLPNCLAWGAQRSSMVKWDEKERLETYVSRTFYYSTTTQPQTLHSRPRLLTTIKRTKHNLRGPPTTKGTGPR</sequence>
<dbReference type="InterPro" id="IPR021859">
    <property type="entry name" value="XTBD"/>
</dbReference>
<proteinExistence type="predicted"/>
<feature type="compositionally biased region" description="Basic and acidic residues" evidence="1">
    <location>
        <begin position="96"/>
        <end position="126"/>
    </location>
</feature>
<evidence type="ECO:0000313" key="4">
    <source>
        <dbReference type="Proteomes" id="UP001152759"/>
    </source>
</evidence>
<organism evidence="3 4">
    <name type="scientific">Bemisia tabaci</name>
    <name type="common">Sweetpotato whitefly</name>
    <name type="synonym">Aleurodes tabaci</name>
    <dbReference type="NCBI Taxonomy" id="7038"/>
    <lineage>
        <taxon>Eukaryota</taxon>
        <taxon>Metazoa</taxon>
        <taxon>Ecdysozoa</taxon>
        <taxon>Arthropoda</taxon>
        <taxon>Hexapoda</taxon>
        <taxon>Insecta</taxon>
        <taxon>Pterygota</taxon>
        <taxon>Neoptera</taxon>
        <taxon>Paraneoptera</taxon>
        <taxon>Hemiptera</taxon>
        <taxon>Sternorrhyncha</taxon>
        <taxon>Aleyrodoidea</taxon>
        <taxon>Aleyrodidae</taxon>
        <taxon>Aleyrodinae</taxon>
        <taxon>Bemisia</taxon>
    </lineage>
</organism>
<gene>
    <name evidence="3" type="ORF">BEMITA_LOCUS4407</name>
</gene>
<keyword evidence="4" id="KW-1185">Reference proteome</keyword>
<evidence type="ECO:0000259" key="2">
    <source>
        <dbReference type="Pfam" id="PF11952"/>
    </source>
</evidence>
<evidence type="ECO:0000256" key="1">
    <source>
        <dbReference type="SAM" id="MobiDB-lite"/>
    </source>
</evidence>
<protein>
    <recommendedName>
        <fullName evidence="2">XRN2-binding (XTBD) domain-containing protein</fullName>
    </recommendedName>
</protein>
<dbReference type="AlphaFoldDB" id="A0A9P0EZ53"/>
<feature type="domain" description="XRN2-binding (XTBD)" evidence="2">
    <location>
        <begin position="10"/>
        <end position="93"/>
    </location>
</feature>
<evidence type="ECO:0000313" key="3">
    <source>
        <dbReference type="EMBL" id="CAH0385152.1"/>
    </source>
</evidence>
<reference evidence="3" key="1">
    <citation type="submission" date="2021-12" db="EMBL/GenBank/DDBJ databases">
        <authorList>
            <person name="King R."/>
        </authorList>
    </citation>
    <scope>NUCLEOTIDE SEQUENCE</scope>
</reference>
<accession>A0A9P0EZ53</accession>
<dbReference type="Pfam" id="PF11952">
    <property type="entry name" value="XTBD"/>
    <property type="match status" value="1"/>
</dbReference>
<dbReference type="EMBL" id="OU963863">
    <property type="protein sequence ID" value="CAH0385152.1"/>
    <property type="molecule type" value="Genomic_DNA"/>
</dbReference>
<feature type="region of interest" description="Disordered" evidence="1">
    <location>
        <begin position="96"/>
        <end position="134"/>
    </location>
</feature>
<dbReference type="PANTHER" id="PTHR48430">
    <property type="entry name" value="PARTNER OF XRN-2 PROTEIN 1"/>
    <property type="match status" value="1"/>
</dbReference>